<dbReference type="OrthoDB" id="2329963at2"/>
<dbReference type="RefSeq" id="WP_056943820.1">
    <property type="nucleotide sequence ID" value="NZ_AZDT01000012.1"/>
</dbReference>
<dbReference type="PATRIC" id="fig|1423773.3.peg.773"/>
<keyword evidence="1" id="KW-1133">Transmembrane helix</keyword>
<evidence type="ECO:0000256" key="1">
    <source>
        <dbReference type="SAM" id="Phobius"/>
    </source>
</evidence>
<keyword evidence="1" id="KW-0812">Transmembrane</keyword>
<feature type="transmembrane region" description="Helical" evidence="1">
    <location>
        <begin position="12"/>
        <end position="31"/>
    </location>
</feature>
<keyword evidence="3" id="KW-1185">Reference proteome</keyword>
<sequence length="113" mass="12589">MDHLKKLGWPYWVVGIGLGLVVPAVAQLLAVSAVIRFGVLLLVINGSAAIAVGRVIARRQQPKWWVLIFPVCYWLGAYAFLPRYTQYFALVYLCLSYLTAGLSTMVTTQETKN</sequence>
<evidence type="ECO:0000313" key="3">
    <source>
        <dbReference type="Proteomes" id="UP000051162"/>
    </source>
</evidence>
<dbReference type="Proteomes" id="UP000051162">
    <property type="component" value="Unassembled WGS sequence"/>
</dbReference>
<evidence type="ECO:0008006" key="4">
    <source>
        <dbReference type="Google" id="ProtNLM"/>
    </source>
</evidence>
<dbReference type="AlphaFoldDB" id="A0A0R1KB74"/>
<reference evidence="2 3" key="1">
    <citation type="journal article" date="2015" name="Genome Announc.">
        <title>Expanding the biotechnology potential of lactobacilli through comparative genomics of 213 strains and associated genera.</title>
        <authorList>
            <person name="Sun Z."/>
            <person name="Harris H.M."/>
            <person name="McCann A."/>
            <person name="Guo C."/>
            <person name="Argimon S."/>
            <person name="Zhang W."/>
            <person name="Yang X."/>
            <person name="Jeffery I.B."/>
            <person name="Cooney J.C."/>
            <person name="Kagawa T.F."/>
            <person name="Liu W."/>
            <person name="Song Y."/>
            <person name="Salvetti E."/>
            <person name="Wrobel A."/>
            <person name="Rasinkangas P."/>
            <person name="Parkhill J."/>
            <person name="Rea M.C."/>
            <person name="O'Sullivan O."/>
            <person name="Ritari J."/>
            <person name="Douillard F.P."/>
            <person name="Paul Ross R."/>
            <person name="Yang R."/>
            <person name="Briner A.E."/>
            <person name="Felis G.E."/>
            <person name="de Vos W.M."/>
            <person name="Barrangou R."/>
            <person name="Klaenhammer T.R."/>
            <person name="Caufield P.W."/>
            <person name="Cui Y."/>
            <person name="Zhang H."/>
            <person name="O'Toole P.W."/>
        </authorList>
    </citation>
    <scope>NUCLEOTIDE SEQUENCE [LARGE SCALE GENOMIC DNA]</scope>
    <source>
        <strain evidence="2 3">DSM 19117</strain>
    </source>
</reference>
<accession>A0A0R1KB74</accession>
<feature type="transmembrane region" description="Helical" evidence="1">
    <location>
        <begin position="37"/>
        <end position="57"/>
    </location>
</feature>
<comment type="caution">
    <text evidence="2">The sequence shown here is derived from an EMBL/GenBank/DDBJ whole genome shotgun (WGS) entry which is preliminary data.</text>
</comment>
<feature type="transmembrane region" description="Helical" evidence="1">
    <location>
        <begin position="64"/>
        <end position="81"/>
    </location>
</feature>
<protein>
    <recommendedName>
        <fullName evidence="4">Integral membrane protein</fullName>
    </recommendedName>
</protein>
<dbReference type="EMBL" id="AZDT01000012">
    <property type="protein sequence ID" value="KRK76978.1"/>
    <property type="molecule type" value="Genomic_DNA"/>
</dbReference>
<evidence type="ECO:0000313" key="2">
    <source>
        <dbReference type="EMBL" id="KRK76978.1"/>
    </source>
</evidence>
<gene>
    <name evidence="2" type="ORF">FD30_GL000757</name>
</gene>
<proteinExistence type="predicted"/>
<keyword evidence="1" id="KW-0472">Membrane</keyword>
<feature type="transmembrane region" description="Helical" evidence="1">
    <location>
        <begin position="87"/>
        <end position="107"/>
    </location>
</feature>
<dbReference type="STRING" id="1423773.FD30_GL000757"/>
<organism evidence="2 3">
    <name type="scientific">Levilactobacillus namurensis DSM 19117</name>
    <dbReference type="NCBI Taxonomy" id="1423773"/>
    <lineage>
        <taxon>Bacteria</taxon>
        <taxon>Bacillati</taxon>
        <taxon>Bacillota</taxon>
        <taxon>Bacilli</taxon>
        <taxon>Lactobacillales</taxon>
        <taxon>Lactobacillaceae</taxon>
        <taxon>Levilactobacillus</taxon>
    </lineage>
</organism>
<dbReference type="GeneID" id="84782601"/>
<name>A0A0R1KB74_9LACO</name>